<accession>A0AAD9QUS7</accession>
<keyword evidence="1" id="KW-0472">Membrane</keyword>
<dbReference type="InterPro" id="IPR001810">
    <property type="entry name" value="F-box_dom"/>
</dbReference>
<reference evidence="3" key="1">
    <citation type="journal article" date="2023" name="G3 (Bethesda)">
        <title>Whole genome assembly and annotation of the endangered Caribbean coral Acropora cervicornis.</title>
        <authorList>
            <person name="Selwyn J.D."/>
            <person name="Vollmer S.V."/>
        </authorList>
    </citation>
    <scope>NUCLEOTIDE SEQUENCE</scope>
    <source>
        <strain evidence="3">K2</strain>
    </source>
</reference>
<keyword evidence="1" id="KW-1133">Transmembrane helix</keyword>
<keyword evidence="4" id="KW-1185">Reference proteome</keyword>
<dbReference type="SUPFAM" id="SSF51126">
    <property type="entry name" value="Pectin lyase-like"/>
    <property type="match status" value="2"/>
</dbReference>
<evidence type="ECO:0000256" key="1">
    <source>
        <dbReference type="SAM" id="Phobius"/>
    </source>
</evidence>
<feature type="transmembrane region" description="Helical" evidence="1">
    <location>
        <begin position="1702"/>
        <end position="1721"/>
    </location>
</feature>
<dbReference type="PANTHER" id="PTHR11319:SF35">
    <property type="entry name" value="OUTER MEMBRANE PROTEIN PMPC-RELATED"/>
    <property type="match status" value="1"/>
</dbReference>
<dbReference type="Pfam" id="PF12937">
    <property type="entry name" value="F-box-like"/>
    <property type="match status" value="1"/>
</dbReference>
<evidence type="ECO:0000259" key="2">
    <source>
        <dbReference type="PROSITE" id="PS50181"/>
    </source>
</evidence>
<reference evidence="3" key="2">
    <citation type="journal article" date="2023" name="Science">
        <title>Genomic signatures of disease resistance in endangered staghorn corals.</title>
        <authorList>
            <person name="Vollmer S.V."/>
            <person name="Selwyn J.D."/>
            <person name="Despard B.A."/>
            <person name="Roesel C.L."/>
        </authorList>
    </citation>
    <scope>NUCLEOTIDE SEQUENCE</scope>
    <source>
        <strain evidence="3">K2</strain>
    </source>
</reference>
<comment type="caution">
    <text evidence="3">The sequence shown here is derived from an EMBL/GenBank/DDBJ whole genome shotgun (WGS) entry which is preliminary data.</text>
</comment>
<evidence type="ECO:0000313" key="4">
    <source>
        <dbReference type="Proteomes" id="UP001249851"/>
    </source>
</evidence>
<dbReference type="PANTHER" id="PTHR11319">
    <property type="entry name" value="G PROTEIN-COUPLED RECEPTOR-RELATED"/>
    <property type="match status" value="1"/>
</dbReference>
<dbReference type="PROSITE" id="PS50181">
    <property type="entry name" value="FBOX"/>
    <property type="match status" value="1"/>
</dbReference>
<name>A0AAD9QUS7_ACRCE</name>
<feature type="domain" description="F-box" evidence="2">
    <location>
        <begin position="52"/>
        <end position="98"/>
    </location>
</feature>
<proteinExistence type="predicted"/>
<protein>
    <recommendedName>
        <fullName evidence="2">F-box domain-containing protein</fullName>
    </recommendedName>
</protein>
<feature type="transmembrane region" description="Helical" evidence="1">
    <location>
        <begin position="1543"/>
        <end position="1562"/>
    </location>
</feature>
<keyword evidence="1" id="KW-0812">Transmembrane</keyword>
<feature type="transmembrane region" description="Helical" evidence="1">
    <location>
        <begin position="1426"/>
        <end position="1449"/>
    </location>
</feature>
<dbReference type="Proteomes" id="UP001249851">
    <property type="component" value="Unassembled WGS sequence"/>
</dbReference>
<dbReference type="Gene3D" id="1.20.1280.50">
    <property type="match status" value="1"/>
</dbReference>
<dbReference type="InterPro" id="IPR036047">
    <property type="entry name" value="F-box-like_dom_sf"/>
</dbReference>
<sequence length="1761" mass="198793">MDVSDGLRHVHVRLEYYWNYVQVVLPLSLKIYKTMKTPLTPRTLDLFKQKGNGTLDLIAPEVFYKIMVFLQPKDIQTCMCVSKKWKLLLSTSYFWRNYVNHSFDFDDDDNEELTGILHELGSEWFFGWGHGTVQALSEGELFEEFPKRWKCGIVHPVGSDVRGNVDDYKAMYEALYQLQKLRGEVYEREIVYTGSSENRGECPVDVTLFPWDHDKLPSHEEIMEIFHFNTNLQLDVRFERSEKSFAEDKKLESMFKCRRQLPDESSFFEVLPKVVEGYVQVSVDYQGRSRTYRPCPVFILTQLSPGWCGGVLTGSQEKNVNTVYVSLFGKDTGTCGSKIQPCRTIEEAVRRIDRDGHIYLNGTGTKSQPFSCEGEYENVTAHDQKPGISVTKSVSLEGIDSTAFVVCEEGFHFYKAKETLKITLSGIAFNGTPLVFDDCHQVQLTNCSHQNTLKPVSLVTNTIPVLRLDIQGGFFFQNSHDCVEITLINKSCHSLFLKLNGVNFQENGVLDDNQHTSVKALVSIATDEQTPSKPTRHLHISCLDVASIKNKMPFMVLDLPTTVTKEVFRNMNLINNDLSTAFNVVKNKRHFTDALYISRARKTDVSFANFVCANNSNDHALRCIKISSDSAKVNIENSLFAGFSVTNAKGGAVSVVCKLHSSLVVTNTTFENTTADHGGGAIFSDTSVNDSNENQVLRVNFTNVNFSNCGAITHGSAVMVGKLHKLKSKPITYTLNAHFKKVNVKNCTSKNSSIYLVLRSGHVVFQQFHFRNEKLNTTGEIYIGGAHGATNVIISESSFHYGRVFARIEALRSNKGSVRISNTSMFKSYTEGALVISPKYRILLFNVTISFCKHALVVSQIHRFKTVLNPVHVVIDNCTFEYNAFDVTLTLLDPHSVSFGIVDTIFRGTRSTFQHHGHAVRFFTKSVNRATVKITLDKVIFDSRPASSFALLLPGKKNITVKRSIFRHCASFRREEWNCGNSKSFYVTASGAISIISLIDKPWKLGCCQRNKSNNTHPTWRYESNVTFEDTIFQENTGLNAGAVFVSNGYTTFRNCSFENNLATGETGQVYLAYGTGTVEFYECSFLSSLRAKAVHEGKRFRHVAFFHSDSDGSVAFRNTSMISSVERRRSYFVLVISNGAYVDIDENTTILCRKSQLSLQKATHFIYTEKRKSYCLVNVTVLRFSCRLCSPGFYSLQTGHSHGFTVNDSFHCQSCPLGATCIANNVNIAAKENFWGYKIHDHGTEKLNFVPCPKRYCQSSSPRSGISVCNSCYGNRTGVLCGQCAPGFSESLFSAKCKRPSECNHYLLWIVTFFYLFAMALYLITKPPLLSFLSAKHILWFTKKNRNLPADNNREENEKFDSGYLKIVFYYYQVADLLLGNSLEEVILKYRFTRGILSVFNFEVNTADRGIDCPLSGLTAVTKQLLLSLTVLGTMVNVFLIYCLHLVINMARKIGARPPLSHYMAVVLEILLLGYDRLAETSLVLMHCVSIGSERRLFLDGNTPCWEAWQYLLLSYIIVFVVPFIAVLYYGSLKLHKSTISARSFLAACVIPLPFLIYWFLKRVFSKRNRRQERDVAANDTARTDVIEVLQESFRPPVGQDSGTLYWESVLIGRRLILLTFHSFIQNDMLKLFLMAISCDLMAIHHVLKNPFRDPTANKVEATSLITLAIIAKISLIKATLLSSGINAKAQNERYIQGMEWFELIAMSFVPVIICLTAVLAFLSQIVRLIVFVTKLVIIHVRADNSQRSLQDLQEPLLQS</sequence>
<evidence type="ECO:0000313" key="3">
    <source>
        <dbReference type="EMBL" id="KAK2567475.1"/>
    </source>
</evidence>
<feature type="transmembrane region" description="Helical" evidence="1">
    <location>
        <begin position="1512"/>
        <end position="1531"/>
    </location>
</feature>
<feature type="transmembrane region" description="Helical" evidence="1">
    <location>
        <begin position="1661"/>
        <end position="1682"/>
    </location>
</feature>
<dbReference type="EMBL" id="JARQWQ010000014">
    <property type="protein sequence ID" value="KAK2567475.1"/>
    <property type="molecule type" value="Genomic_DNA"/>
</dbReference>
<dbReference type="SUPFAM" id="SSF81383">
    <property type="entry name" value="F-box domain"/>
    <property type="match status" value="1"/>
</dbReference>
<gene>
    <name evidence="3" type="ORF">P5673_008297</name>
</gene>
<dbReference type="SMART" id="SM00256">
    <property type="entry name" value="FBOX"/>
    <property type="match status" value="1"/>
</dbReference>
<organism evidence="3 4">
    <name type="scientific">Acropora cervicornis</name>
    <name type="common">Staghorn coral</name>
    <dbReference type="NCBI Taxonomy" id="6130"/>
    <lineage>
        <taxon>Eukaryota</taxon>
        <taxon>Metazoa</taxon>
        <taxon>Cnidaria</taxon>
        <taxon>Anthozoa</taxon>
        <taxon>Hexacorallia</taxon>
        <taxon>Scleractinia</taxon>
        <taxon>Astrocoeniina</taxon>
        <taxon>Acroporidae</taxon>
        <taxon>Acropora</taxon>
    </lineage>
</organism>
<dbReference type="InterPro" id="IPR011050">
    <property type="entry name" value="Pectin_lyase_fold/virulence"/>
</dbReference>